<reference evidence="2" key="1">
    <citation type="submission" date="2022-01" db="EMBL/GenBank/DDBJ databases">
        <authorList>
            <person name="King R."/>
        </authorList>
    </citation>
    <scope>NUCLEOTIDE SEQUENCE</scope>
</reference>
<accession>A0A9N9MT76</accession>
<sequence>MILFALFAIASVNSYGILGASPTIKVTNIEKCDTDDEPVPWSFEISNVDANAYKKVNAEFDLSDFAFNDEISYTLDVDKLNDGDWKKDIYNDEGNLCDLIRQYVPKAWQKLMGALQPRPIDMCNAQKAVYRLKNFELLRQDVQLPAFDGKLRTTLRLFDKDDKNVFCTSTEVEVSR</sequence>
<dbReference type="OrthoDB" id="6732293at2759"/>
<feature type="chain" id="PRO_5040460542" evidence="1">
    <location>
        <begin position="20"/>
        <end position="176"/>
    </location>
</feature>
<dbReference type="EMBL" id="OU892282">
    <property type="protein sequence ID" value="CAG9770491.1"/>
    <property type="molecule type" value="Genomic_DNA"/>
</dbReference>
<proteinExistence type="predicted"/>
<evidence type="ECO:0000313" key="2">
    <source>
        <dbReference type="EMBL" id="CAG9770491.1"/>
    </source>
</evidence>
<dbReference type="AlphaFoldDB" id="A0A9N9MT76"/>
<dbReference type="Proteomes" id="UP001152799">
    <property type="component" value="Chromosome 6"/>
</dbReference>
<evidence type="ECO:0000313" key="3">
    <source>
        <dbReference type="Proteomes" id="UP001152799"/>
    </source>
</evidence>
<evidence type="ECO:0000256" key="1">
    <source>
        <dbReference type="SAM" id="SignalP"/>
    </source>
</evidence>
<protein>
    <submittedName>
        <fullName evidence="2">Uncharacterized protein</fullName>
    </submittedName>
</protein>
<feature type="signal peptide" evidence="1">
    <location>
        <begin position="1"/>
        <end position="19"/>
    </location>
</feature>
<organism evidence="2 3">
    <name type="scientific">Ceutorhynchus assimilis</name>
    <name type="common">cabbage seed weevil</name>
    <dbReference type="NCBI Taxonomy" id="467358"/>
    <lineage>
        <taxon>Eukaryota</taxon>
        <taxon>Metazoa</taxon>
        <taxon>Ecdysozoa</taxon>
        <taxon>Arthropoda</taxon>
        <taxon>Hexapoda</taxon>
        <taxon>Insecta</taxon>
        <taxon>Pterygota</taxon>
        <taxon>Neoptera</taxon>
        <taxon>Endopterygota</taxon>
        <taxon>Coleoptera</taxon>
        <taxon>Polyphaga</taxon>
        <taxon>Cucujiformia</taxon>
        <taxon>Curculionidae</taxon>
        <taxon>Ceutorhynchinae</taxon>
        <taxon>Ceutorhynchus</taxon>
    </lineage>
</organism>
<name>A0A9N9MT76_9CUCU</name>
<gene>
    <name evidence="2" type="ORF">CEUTPL_LOCUS10943</name>
</gene>
<keyword evidence="3" id="KW-1185">Reference proteome</keyword>
<keyword evidence="1" id="KW-0732">Signal</keyword>